<name>A0A0R1UFH8_9LACO</name>
<dbReference type="Pfam" id="PF20330">
    <property type="entry name" value="DUF6625"/>
    <property type="match status" value="1"/>
</dbReference>
<comment type="caution">
    <text evidence="1">The sequence shown here is derived from an EMBL/GenBank/DDBJ whole genome shotgun (WGS) entry which is preliminary data.</text>
</comment>
<dbReference type="InterPro" id="IPR046733">
    <property type="entry name" value="DUF6625"/>
</dbReference>
<protein>
    <submittedName>
        <fullName evidence="1">Uncharacterized protein</fullName>
    </submittedName>
</protein>
<dbReference type="RefSeq" id="WP_056953623.1">
    <property type="nucleotide sequence ID" value="NZ_AZFK01000008.1"/>
</dbReference>
<accession>A0A0R1UFH8</accession>
<dbReference type="AlphaFoldDB" id="A0A0R1UFH8"/>
<proteinExistence type="predicted"/>
<dbReference type="Proteomes" id="UP000050816">
    <property type="component" value="Unassembled WGS sequence"/>
</dbReference>
<sequence length="319" mass="38673">MKKAVFIIPYFGQFPEWFQLFLNSCGQNPNYDWLIFTDNQTKYDYPKNVKVAVTTFSELSCKIQQKFEFNIRLEKPYKLCDLKPMYGYLFQDQIKEYPFWGHCDIDTILGKLDHFVSTNYYEKYDKIGVLGHLTLYRNSYDVNTLFMKPLHGKLRYKEVLQTLENCSFDEEYNDSINTIFEAYGRPIKYDLKIANTYTKTSNFRLTNLDKNWNYSIEPITQNIFVWDSGILNRYTKNKIKKQVTLDEYMYIHFQSRKMKVKTHNYKKYKIIPNVFEDLETQTVSYSNFPKSKHFNLHYFRLRSYNLYDKTKKKIMRKFK</sequence>
<evidence type="ECO:0000313" key="1">
    <source>
        <dbReference type="EMBL" id="KRL92177.1"/>
    </source>
</evidence>
<gene>
    <name evidence="1" type="ORF">FC43_GL000084</name>
</gene>
<reference evidence="1 2" key="1">
    <citation type="journal article" date="2015" name="Genome Announc.">
        <title>Expanding the biotechnology potential of lactobacilli through comparative genomics of 213 strains and associated genera.</title>
        <authorList>
            <person name="Sun Z."/>
            <person name="Harris H.M."/>
            <person name="McCann A."/>
            <person name="Guo C."/>
            <person name="Argimon S."/>
            <person name="Zhang W."/>
            <person name="Yang X."/>
            <person name="Jeffery I.B."/>
            <person name="Cooney J.C."/>
            <person name="Kagawa T.F."/>
            <person name="Liu W."/>
            <person name="Song Y."/>
            <person name="Salvetti E."/>
            <person name="Wrobel A."/>
            <person name="Rasinkangas P."/>
            <person name="Parkhill J."/>
            <person name="Rea M.C."/>
            <person name="O'Sullivan O."/>
            <person name="Ritari J."/>
            <person name="Douillard F.P."/>
            <person name="Paul Ross R."/>
            <person name="Yang R."/>
            <person name="Briner A.E."/>
            <person name="Felis G.E."/>
            <person name="de Vos W.M."/>
            <person name="Barrangou R."/>
            <person name="Klaenhammer T.R."/>
            <person name="Caufield P.W."/>
            <person name="Cui Y."/>
            <person name="Zhang H."/>
            <person name="O'Toole P.W."/>
        </authorList>
    </citation>
    <scope>NUCLEOTIDE SEQUENCE [LARGE SCALE GENOMIC DNA]</scope>
    <source>
        <strain evidence="1 2">DSM 15946</strain>
    </source>
</reference>
<organism evidence="1 2">
    <name type="scientific">Limosilactobacillus ingluviei DSM 15946</name>
    <dbReference type="NCBI Taxonomy" id="1423760"/>
    <lineage>
        <taxon>Bacteria</taxon>
        <taxon>Bacillati</taxon>
        <taxon>Bacillota</taxon>
        <taxon>Bacilli</taxon>
        <taxon>Lactobacillales</taxon>
        <taxon>Lactobacillaceae</taxon>
        <taxon>Limosilactobacillus</taxon>
    </lineage>
</organism>
<evidence type="ECO:0000313" key="2">
    <source>
        <dbReference type="Proteomes" id="UP000050816"/>
    </source>
</evidence>
<dbReference type="PATRIC" id="fig|1423760.3.peg.90"/>
<dbReference type="EMBL" id="AZFK01000008">
    <property type="protein sequence ID" value="KRL92177.1"/>
    <property type="molecule type" value="Genomic_DNA"/>
</dbReference>